<feature type="region of interest" description="Disordered" evidence="1">
    <location>
        <begin position="344"/>
        <end position="395"/>
    </location>
</feature>
<dbReference type="AlphaFoldDB" id="H5S936"/>
<sequence length="395" mass="41200">MRQFQVHSFKFKVRVAQGLLLIALLAVMPSVGAVSGQTLLSLYELERGARPAALGGAFTGLADDAYALVYNPAALAFLERASAHGLIESRFGRALYGSVVAGGRNLGVGLVFLSVSSIPWRDENNNPVQTGSFDFSQVGITVAGGISLADLPLGAGLGALQNLAVGLRAKILTVSTLPEGSGAGFSLEPALFYKLNNLGGLGGLRIGVVIENLLGVGVSYGSGHSEAFPIGLRLGASLSPVPGATVAADIEANGTVHIGGEYKFANAQLVRFGVQQLAIRGGVLINPALVQAGVGFGARLRGGLQFDYTLLTHSELPLTHRVEFAYRFGFQSFLCPLLGKSCPAPEEEIVPPPTEAPQPPEEEQPPPPPDDPPGDTPECPGDDPTVDCDNDPFWP</sequence>
<feature type="compositionally biased region" description="Acidic residues" evidence="1">
    <location>
        <begin position="380"/>
        <end position="395"/>
    </location>
</feature>
<dbReference type="Gene3D" id="2.40.160.60">
    <property type="entry name" value="Outer membrane protein transport protein (OMPP1/FadL/TodX)"/>
    <property type="match status" value="1"/>
</dbReference>
<gene>
    <name evidence="2" type="ORF">HGMM_F02E06C36</name>
</gene>
<name>H5S936_9BACT</name>
<evidence type="ECO:0008006" key="3">
    <source>
        <dbReference type="Google" id="ProtNLM"/>
    </source>
</evidence>
<reference evidence="2" key="2">
    <citation type="journal article" date="2012" name="PLoS ONE">
        <title>A Deeply Branching Thermophilic Bacterium with an Ancient Acetyl-CoA Pathway Dominates a Subsurface Ecosystem.</title>
        <authorList>
            <person name="Takami H."/>
            <person name="Noguchi H."/>
            <person name="Takaki Y."/>
            <person name="Uchiyama I."/>
            <person name="Toyoda A."/>
            <person name="Nishi S."/>
            <person name="Chee G.-J."/>
            <person name="Arai W."/>
            <person name="Nunoura T."/>
            <person name="Itoh T."/>
            <person name="Hattori M."/>
            <person name="Takai K."/>
        </authorList>
    </citation>
    <scope>NUCLEOTIDE SEQUENCE</scope>
</reference>
<proteinExistence type="predicted"/>
<protein>
    <recommendedName>
        <fullName evidence="3">PorV/PorQ family protein</fullName>
    </recommendedName>
</protein>
<accession>H5S936</accession>
<feature type="compositionally biased region" description="Pro residues" evidence="1">
    <location>
        <begin position="350"/>
        <end position="375"/>
    </location>
</feature>
<evidence type="ECO:0000256" key="1">
    <source>
        <dbReference type="SAM" id="MobiDB-lite"/>
    </source>
</evidence>
<dbReference type="EMBL" id="AP011636">
    <property type="protein sequence ID" value="BAL52672.1"/>
    <property type="molecule type" value="Genomic_DNA"/>
</dbReference>
<organism evidence="2">
    <name type="scientific">uncultured Acetothermia bacterium</name>
    <dbReference type="NCBI Taxonomy" id="236499"/>
    <lineage>
        <taxon>Bacteria</taxon>
        <taxon>Candidatus Bipolaricaulota</taxon>
        <taxon>environmental samples</taxon>
    </lineage>
</organism>
<reference evidence="2" key="1">
    <citation type="journal article" date="2005" name="Environ. Microbiol.">
        <title>Genetic and functional properties of uncultivated thermophilic crenarchaeotes from a subsurface gold mine as revealed by analysis of genome fragments.</title>
        <authorList>
            <person name="Nunoura T."/>
            <person name="Hirayama H."/>
            <person name="Takami H."/>
            <person name="Oida H."/>
            <person name="Nishi S."/>
            <person name="Shimamura S."/>
            <person name="Suzuki Y."/>
            <person name="Inagaki F."/>
            <person name="Takai K."/>
            <person name="Nealson K.H."/>
            <person name="Horikoshi K."/>
        </authorList>
    </citation>
    <scope>NUCLEOTIDE SEQUENCE</scope>
</reference>
<evidence type="ECO:0000313" key="2">
    <source>
        <dbReference type="EMBL" id="BAL52672.1"/>
    </source>
</evidence>